<comment type="caution">
    <text evidence="3">The sequence shown here is derived from an EMBL/GenBank/DDBJ whole genome shotgun (WGS) entry which is preliminary data.</text>
</comment>
<feature type="region of interest" description="Disordered" evidence="1">
    <location>
        <begin position="1"/>
        <end position="58"/>
    </location>
</feature>
<evidence type="ECO:0000313" key="4">
    <source>
        <dbReference type="Proteomes" id="UP000221653"/>
    </source>
</evidence>
<protein>
    <recommendedName>
        <fullName evidence="5">Cell division protein FtsL</fullName>
    </recommendedName>
</protein>
<sequence length="256" mass="27718">MTSNLTERRRGRVRGASRDYSQATREQRTQSHDYTVYDASGAPVTAPRKPPREAATPTRARGFRAFVTKPGGRLGSQQVVSQRGRRIAVASTVKSEEQTRLFRVGLCSVAGLIGGVFLAIGLSGASTDQTFTLQQLQAQENQLDNQLETLHRDVELAQASSRLATYAHNERMGVPVQPGVLRVDENGEISEDRAPEGGVREVIDVNDEFARPNAASSNPQRTGELGDTLAPVPSGQAQIPSNPAAPPYAEQPYAQR</sequence>
<reference evidence="3 4" key="1">
    <citation type="submission" date="2017-10" db="EMBL/GenBank/DDBJ databases">
        <title>Sequencing the genomes of 1000 actinobacteria strains.</title>
        <authorList>
            <person name="Klenk H.-P."/>
        </authorList>
    </citation>
    <scope>NUCLEOTIDE SEQUENCE [LARGE SCALE GENOMIC DNA]</scope>
    <source>
        <strain evidence="3 4">DSM 20688</strain>
    </source>
</reference>
<gene>
    <name evidence="3" type="ORF">ATK06_1506</name>
</gene>
<evidence type="ECO:0000256" key="1">
    <source>
        <dbReference type="SAM" id="MobiDB-lite"/>
    </source>
</evidence>
<keyword evidence="2" id="KW-0472">Membrane</keyword>
<feature type="transmembrane region" description="Helical" evidence="2">
    <location>
        <begin position="101"/>
        <end position="122"/>
    </location>
</feature>
<dbReference type="AlphaFoldDB" id="A0A2A9DQF3"/>
<proteinExistence type="predicted"/>
<feature type="region of interest" description="Disordered" evidence="1">
    <location>
        <begin position="209"/>
        <end position="256"/>
    </location>
</feature>
<feature type="compositionally biased region" description="Low complexity" evidence="1">
    <location>
        <begin position="247"/>
        <end position="256"/>
    </location>
</feature>
<dbReference type="RefSeq" id="WP_048379378.1">
    <property type="nucleotide sequence ID" value="NZ_LDYE01000003.1"/>
</dbReference>
<evidence type="ECO:0000256" key="2">
    <source>
        <dbReference type="SAM" id="Phobius"/>
    </source>
</evidence>
<dbReference type="Proteomes" id="UP000221653">
    <property type="component" value="Unassembled WGS sequence"/>
</dbReference>
<keyword evidence="4" id="KW-1185">Reference proteome</keyword>
<keyword evidence="2" id="KW-1133">Transmembrane helix</keyword>
<dbReference type="OrthoDB" id="4424797at2"/>
<organism evidence="3 4">
    <name type="scientific">Corynebacterium renale</name>
    <dbReference type="NCBI Taxonomy" id="1724"/>
    <lineage>
        <taxon>Bacteria</taxon>
        <taxon>Bacillati</taxon>
        <taxon>Actinomycetota</taxon>
        <taxon>Actinomycetes</taxon>
        <taxon>Mycobacteriales</taxon>
        <taxon>Corynebacteriaceae</taxon>
        <taxon>Corynebacterium</taxon>
    </lineage>
</organism>
<dbReference type="EMBL" id="PDJF01000001">
    <property type="protein sequence ID" value="PFG28395.1"/>
    <property type="molecule type" value="Genomic_DNA"/>
</dbReference>
<dbReference type="STRING" id="1724.GCA_001044175_01203"/>
<name>A0A2A9DQF3_9CORY</name>
<evidence type="ECO:0000313" key="3">
    <source>
        <dbReference type="EMBL" id="PFG28395.1"/>
    </source>
</evidence>
<accession>A0A2A9DQF3</accession>
<evidence type="ECO:0008006" key="5">
    <source>
        <dbReference type="Google" id="ProtNLM"/>
    </source>
</evidence>
<keyword evidence="2" id="KW-0812">Transmembrane</keyword>